<dbReference type="EMBL" id="PQIB02000004">
    <property type="protein sequence ID" value="RLN24524.1"/>
    <property type="molecule type" value="Genomic_DNA"/>
</dbReference>
<accession>A0A3L6SS39</accession>
<comment type="caution">
    <text evidence="1">The sequence shown here is derived from an EMBL/GenBank/DDBJ whole genome shotgun (WGS) entry which is preliminary data.</text>
</comment>
<evidence type="ECO:0000313" key="1">
    <source>
        <dbReference type="EMBL" id="RLN24524.1"/>
    </source>
</evidence>
<proteinExistence type="predicted"/>
<protein>
    <submittedName>
        <fullName evidence="1">Uncharacterized protein</fullName>
    </submittedName>
</protein>
<dbReference type="AlphaFoldDB" id="A0A3L6SS39"/>
<keyword evidence="2" id="KW-1185">Reference proteome</keyword>
<organism evidence="1 2">
    <name type="scientific">Panicum miliaceum</name>
    <name type="common">Proso millet</name>
    <name type="synonym">Broomcorn millet</name>
    <dbReference type="NCBI Taxonomy" id="4540"/>
    <lineage>
        <taxon>Eukaryota</taxon>
        <taxon>Viridiplantae</taxon>
        <taxon>Streptophyta</taxon>
        <taxon>Embryophyta</taxon>
        <taxon>Tracheophyta</taxon>
        <taxon>Spermatophyta</taxon>
        <taxon>Magnoliopsida</taxon>
        <taxon>Liliopsida</taxon>
        <taxon>Poales</taxon>
        <taxon>Poaceae</taxon>
        <taxon>PACMAD clade</taxon>
        <taxon>Panicoideae</taxon>
        <taxon>Panicodae</taxon>
        <taxon>Paniceae</taxon>
        <taxon>Panicinae</taxon>
        <taxon>Panicum</taxon>
        <taxon>Panicum sect. Panicum</taxon>
    </lineage>
</organism>
<name>A0A3L6SS39_PANMI</name>
<sequence length="90" mass="9960">MWSESLSALKDLDHLLKIGEGQAIACQEAPIFDVYDSDSNDGAEPFMGGHQGLMITLTPQGRFVYWKGMKPSELLDDNSCLVSHLDTLPY</sequence>
<dbReference type="Proteomes" id="UP000275267">
    <property type="component" value="Unassembled WGS sequence"/>
</dbReference>
<evidence type="ECO:0000313" key="2">
    <source>
        <dbReference type="Proteomes" id="UP000275267"/>
    </source>
</evidence>
<reference evidence="2" key="1">
    <citation type="journal article" date="2019" name="Nat. Commun.">
        <title>The genome of broomcorn millet.</title>
        <authorList>
            <person name="Zou C."/>
            <person name="Miki D."/>
            <person name="Li D."/>
            <person name="Tang Q."/>
            <person name="Xiao L."/>
            <person name="Rajput S."/>
            <person name="Deng P."/>
            <person name="Jia W."/>
            <person name="Huang R."/>
            <person name="Zhang M."/>
            <person name="Sun Y."/>
            <person name="Hu J."/>
            <person name="Fu X."/>
            <person name="Schnable P.S."/>
            <person name="Li F."/>
            <person name="Zhang H."/>
            <person name="Feng B."/>
            <person name="Zhu X."/>
            <person name="Liu R."/>
            <person name="Schnable J.C."/>
            <person name="Zhu J.-K."/>
            <person name="Zhang H."/>
        </authorList>
    </citation>
    <scope>NUCLEOTIDE SEQUENCE [LARGE SCALE GENOMIC DNA]</scope>
</reference>
<gene>
    <name evidence="1" type="ORF">C2845_PM07G14760</name>
</gene>